<dbReference type="InterPro" id="IPR036188">
    <property type="entry name" value="FAD/NAD-bd_sf"/>
</dbReference>
<dbReference type="InterPro" id="IPR031656">
    <property type="entry name" value="DAO_C"/>
</dbReference>
<dbReference type="InterPro" id="IPR006076">
    <property type="entry name" value="FAD-dep_OxRdtase"/>
</dbReference>
<dbReference type="HOGENOM" id="CLU_015740_5_1_6"/>
<organism evidence="10 11">
    <name type="scientific">Alcanivorax borkumensis (strain ATCC 700651 / DSM 11573 / NCIMB 13689 / SK2)</name>
    <dbReference type="NCBI Taxonomy" id="393595"/>
    <lineage>
        <taxon>Bacteria</taxon>
        <taxon>Pseudomonadati</taxon>
        <taxon>Pseudomonadota</taxon>
        <taxon>Gammaproteobacteria</taxon>
        <taxon>Oceanospirillales</taxon>
        <taxon>Alcanivoracaceae</taxon>
        <taxon>Alcanivorax</taxon>
    </lineage>
</organism>
<dbReference type="OrthoDB" id="9766796at2"/>
<dbReference type="EC" id="1.1.99.5" evidence="10"/>
<evidence type="ECO:0000256" key="2">
    <source>
        <dbReference type="ARBA" id="ARBA00007330"/>
    </source>
</evidence>
<dbReference type="Gene3D" id="3.30.9.10">
    <property type="entry name" value="D-Amino Acid Oxidase, subunit A, domain 2"/>
    <property type="match status" value="1"/>
</dbReference>
<feature type="region of interest" description="Disordered" evidence="7">
    <location>
        <begin position="498"/>
        <end position="519"/>
    </location>
</feature>
<accession>Q0VPP2</accession>
<dbReference type="eggNOG" id="COG0578">
    <property type="taxonomic scope" value="Bacteria"/>
</dbReference>
<dbReference type="GO" id="GO:0004368">
    <property type="term" value="F:glycerol-3-phosphate dehydrogenase (quinone) activity"/>
    <property type="evidence" value="ECO:0007669"/>
    <property type="project" value="InterPro"/>
</dbReference>
<name>Q0VPP2_ALCBS</name>
<evidence type="ECO:0000313" key="11">
    <source>
        <dbReference type="Proteomes" id="UP000008871"/>
    </source>
</evidence>
<proteinExistence type="inferred from homology"/>
<dbReference type="Gene3D" id="1.10.8.870">
    <property type="entry name" value="Alpha-glycerophosphate oxidase, cap domain"/>
    <property type="match status" value="1"/>
</dbReference>
<evidence type="ECO:0000259" key="9">
    <source>
        <dbReference type="Pfam" id="PF16901"/>
    </source>
</evidence>
<dbReference type="SUPFAM" id="SSF51905">
    <property type="entry name" value="FAD/NAD(P)-binding domain"/>
    <property type="match status" value="1"/>
</dbReference>
<evidence type="ECO:0000256" key="5">
    <source>
        <dbReference type="ARBA" id="ARBA00022827"/>
    </source>
</evidence>
<dbReference type="InterPro" id="IPR038299">
    <property type="entry name" value="DAO_C_sf"/>
</dbReference>
<dbReference type="Pfam" id="PF16901">
    <property type="entry name" value="DAO_C"/>
    <property type="match status" value="1"/>
</dbReference>
<dbReference type="EMBL" id="AM286690">
    <property type="protein sequence ID" value="CAL16856.1"/>
    <property type="molecule type" value="Genomic_DNA"/>
</dbReference>
<comment type="similarity">
    <text evidence="2">Belongs to the FAD-dependent glycerol-3-phosphate dehydrogenase family.</text>
</comment>
<dbReference type="KEGG" id="abo:ABO_1408"/>
<evidence type="ECO:0000256" key="1">
    <source>
        <dbReference type="ARBA" id="ARBA00001974"/>
    </source>
</evidence>
<reference evidence="10 11" key="1">
    <citation type="journal article" date="2006" name="Nat. Biotechnol.">
        <title>Genome sequence of the ubiquitous hydrocarbon-degrading marine bacterium Alcanivorax borkumensis.</title>
        <authorList>
            <person name="Schneiker S."/>
            <person name="Martins dos Santos V.A.P."/>
            <person name="Bartels D."/>
            <person name="Bekel T."/>
            <person name="Brecht M."/>
            <person name="Buhrmester J."/>
            <person name="Chernikova T.N."/>
            <person name="Denaro R."/>
            <person name="Ferrer M."/>
            <person name="Gertler C."/>
            <person name="Goesmann A."/>
            <person name="Golyshina O.V."/>
            <person name="Kaminski F."/>
            <person name="Khachane A.N."/>
            <person name="Lang S."/>
            <person name="Linke B."/>
            <person name="McHardy A.C."/>
            <person name="Meyer F."/>
            <person name="Nechitaylo T."/>
            <person name="Puehler A."/>
            <person name="Regenhardt D."/>
            <person name="Rupp O."/>
            <person name="Sabirova J.S."/>
            <person name="Selbitschka W."/>
            <person name="Yakimov M.M."/>
            <person name="Timmis K.N."/>
            <person name="Vorhoelter F.-J."/>
            <person name="Weidner S."/>
            <person name="Kaiser O."/>
            <person name="Golyshin P.N."/>
        </authorList>
    </citation>
    <scope>NUCLEOTIDE SEQUENCE [LARGE SCALE GENOMIC DNA]</scope>
    <source>
        <strain evidence="11">ATCC 700651 / DSM 11573 / NCIMB 13689 / SK2</strain>
    </source>
</reference>
<comment type="cofactor">
    <cofactor evidence="1">
        <name>FAD</name>
        <dbReference type="ChEBI" id="CHEBI:57692"/>
    </cofactor>
</comment>
<keyword evidence="4" id="KW-0319">Glycerol metabolism</keyword>
<dbReference type="Gene3D" id="3.50.50.60">
    <property type="entry name" value="FAD/NAD(P)-binding domain"/>
    <property type="match status" value="1"/>
</dbReference>
<sequence>MLGQRRTLTELATPTAPQAPHWDLIVIGGGITGAGVMLEAARRGHRVLLLEQTDFSWGTSSRSSKMVHGGLRYIAQGDITLTRHSLLERERLLNELPGLVERAIYLFPLRKGVFPGRWPMKMVLWLYDFLAGIRDHRYLNRKQLLERVPALRNQDLTGAMCYTDALTDDCRLVMRTLLEGARHGGLAHNYARVVQAERKEQGFAVAVEDRVSGERVTLNASAVVSATGAWADRFSGAEARVRPLRGSHLFIDPAVLSVNDCLTVMHPDDGRPVFVFPWEGVTCVGTTDLDHPEDMDIEAAASDREVVYLLKLINTQFPGCNVTRENIYSTIAGVRPVIASGKGVDPSKERRDHAVWGDNGIVTVSGGKLTTFRLIALDALLATGLIDDSEHRRSQKSKVSSFDPLENAPHAVEAFLHADQSDPAFIQWVLDHESVVHLDDLMLRRTRLGLIKPTAGIAALNGLRPQIQQTLGWDDAQWDKELVRYKGIHQRFYSVPAPASKGDATEAVEADGAPGQQAR</sequence>
<dbReference type="Proteomes" id="UP000008871">
    <property type="component" value="Chromosome"/>
</dbReference>
<evidence type="ECO:0000256" key="4">
    <source>
        <dbReference type="ARBA" id="ARBA00022798"/>
    </source>
</evidence>
<keyword evidence="5" id="KW-0274">FAD</keyword>
<dbReference type="GO" id="GO:0006071">
    <property type="term" value="P:glycerol metabolic process"/>
    <property type="evidence" value="ECO:0007669"/>
    <property type="project" value="UniProtKB-KW"/>
</dbReference>
<dbReference type="AlphaFoldDB" id="Q0VPP2"/>
<dbReference type="PANTHER" id="PTHR11985">
    <property type="entry name" value="GLYCEROL-3-PHOSPHATE DEHYDROGENASE"/>
    <property type="match status" value="1"/>
</dbReference>
<protein>
    <submittedName>
        <fullName evidence="10">Glycerol-3-phosphate dehydrogenase</fullName>
        <ecNumber evidence="10">1.1.99.5</ecNumber>
    </submittedName>
</protein>
<keyword evidence="11" id="KW-1185">Reference proteome</keyword>
<evidence type="ECO:0000256" key="7">
    <source>
        <dbReference type="SAM" id="MobiDB-lite"/>
    </source>
</evidence>
<evidence type="ECO:0000259" key="8">
    <source>
        <dbReference type="Pfam" id="PF01266"/>
    </source>
</evidence>
<evidence type="ECO:0000313" key="10">
    <source>
        <dbReference type="EMBL" id="CAL16856.1"/>
    </source>
</evidence>
<dbReference type="GO" id="GO:0046168">
    <property type="term" value="P:glycerol-3-phosphate catabolic process"/>
    <property type="evidence" value="ECO:0007669"/>
    <property type="project" value="TreeGrafter"/>
</dbReference>
<dbReference type="RefSeq" id="WP_011588689.1">
    <property type="nucleotide sequence ID" value="NC_008260.1"/>
</dbReference>
<dbReference type="Pfam" id="PF01266">
    <property type="entry name" value="DAO"/>
    <property type="match status" value="1"/>
</dbReference>
<evidence type="ECO:0000256" key="3">
    <source>
        <dbReference type="ARBA" id="ARBA00022630"/>
    </source>
</evidence>
<keyword evidence="6 10" id="KW-0560">Oxidoreductase</keyword>
<feature type="domain" description="FAD dependent oxidoreductase" evidence="8">
    <location>
        <begin position="23"/>
        <end position="371"/>
    </location>
</feature>
<evidence type="ECO:0000256" key="6">
    <source>
        <dbReference type="ARBA" id="ARBA00023002"/>
    </source>
</evidence>
<dbReference type="STRING" id="393595.ABO_1408"/>
<dbReference type="InterPro" id="IPR000447">
    <property type="entry name" value="G3P_DH_FAD-dep"/>
</dbReference>
<keyword evidence="3" id="KW-0285">Flavoprotein</keyword>
<dbReference type="PANTHER" id="PTHR11985:SF35">
    <property type="entry name" value="ANAEROBIC GLYCEROL-3-PHOSPHATE DEHYDROGENASE SUBUNIT A"/>
    <property type="match status" value="1"/>
</dbReference>
<dbReference type="PRINTS" id="PR01001">
    <property type="entry name" value="FADG3PDH"/>
</dbReference>
<feature type="domain" description="Alpha-glycerophosphate oxidase C-terminal" evidence="9">
    <location>
        <begin position="422"/>
        <end position="477"/>
    </location>
</feature>
<gene>
    <name evidence="10" type="primary">glpD</name>
    <name evidence="10" type="ordered locus">ABO_1408</name>
</gene>